<dbReference type="GO" id="GO:0005886">
    <property type="term" value="C:plasma membrane"/>
    <property type="evidence" value="ECO:0007669"/>
    <property type="project" value="UniProtKB-SubCell"/>
</dbReference>
<keyword evidence="13" id="KW-1015">Disulfide bond</keyword>
<feature type="compositionally biased region" description="Gly residues" evidence="16">
    <location>
        <begin position="220"/>
        <end position="229"/>
    </location>
</feature>
<keyword evidence="14" id="KW-0675">Receptor</keyword>
<dbReference type="GO" id="GO:0004714">
    <property type="term" value="F:transmembrane receptor protein tyrosine kinase activity"/>
    <property type="evidence" value="ECO:0007669"/>
    <property type="project" value="UniProtKB-EC"/>
</dbReference>
<evidence type="ECO:0000256" key="8">
    <source>
        <dbReference type="ARBA" id="ARBA00022777"/>
    </source>
</evidence>
<keyword evidence="12" id="KW-0829">Tyrosine-protein kinase</keyword>
<keyword evidence="6" id="KW-0732">Signal</keyword>
<dbReference type="GO" id="GO:0005524">
    <property type="term" value="F:ATP binding"/>
    <property type="evidence" value="ECO:0007669"/>
    <property type="project" value="UniProtKB-KW"/>
</dbReference>
<dbReference type="AlphaFoldDB" id="A0A382A1N9"/>
<evidence type="ECO:0000256" key="14">
    <source>
        <dbReference type="ARBA" id="ARBA00023170"/>
    </source>
</evidence>
<accession>A0A382A1N9</accession>
<evidence type="ECO:0000256" key="7">
    <source>
        <dbReference type="ARBA" id="ARBA00022741"/>
    </source>
</evidence>
<keyword evidence="7" id="KW-0547">Nucleotide-binding</keyword>
<name>A0A382A1N9_9ZZZZ</name>
<evidence type="ECO:0000256" key="2">
    <source>
        <dbReference type="ARBA" id="ARBA00011902"/>
    </source>
</evidence>
<comment type="subcellular location">
    <subcellularLocation>
        <location evidence="1">Cell membrane</location>
        <topology evidence="1">Single-pass type I membrane protein</topology>
    </subcellularLocation>
</comment>
<evidence type="ECO:0000256" key="4">
    <source>
        <dbReference type="ARBA" id="ARBA00022679"/>
    </source>
</evidence>
<evidence type="ECO:0000256" key="3">
    <source>
        <dbReference type="ARBA" id="ARBA00022475"/>
    </source>
</evidence>
<organism evidence="18">
    <name type="scientific">marine metagenome</name>
    <dbReference type="NCBI Taxonomy" id="408172"/>
    <lineage>
        <taxon>unclassified sequences</taxon>
        <taxon>metagenomes</taxon>
        <taxon>ecological metagenomes</taxon>
    </lineage>
</organism>
<feature type="region of interest" description="Disordered" evidence="16">
    <location>
        <begin position="183"/>
        <end position="229"/>
    </location>
</feature>
<feature type="domain" description="ALK/LTK-like glycine-rich" evidence="17">
    <location>
        <begin position="90"/>
        <end position="269"/>
    </location>
</feature>
<dbReference type="InterPro" id="IPR055163">
    <property type="entry name" value="ALK/LTK-like_GRD"/>
</dbReference>
<dbReference type="EC" id="2.7.10.1" evidence="2"/>
<evidence type="ECO:0000256" key="15">
    <source>
        <dbReference type="ARBA" id="ARBA00023180"/>
    </source>
</evidence>
<keyword evidence="3" id="KW-1003">Cell membrane</keyword>
<proteinExistence type="predicted"/>
<keyword evidence="10" id="KW-1133">Transmembrane helix</keyword>
<keyword evidence="9" id="KW-0067">ATP-binding</keyword>
<gene>
    <name evidence="18" type="ORF">METZ01_LOCUS148274</name>
</gene>
<protein>
    <recommendedName>
        <fullName evidence="2">receptor protein-tyrosine kinase</fullName>
        <ecNumber evidence="2">2.7.10.1</ecNumber>
    </recommendedName>
</protein>
<evidence type="ECO:0000256" key="16">
    <source>
        <dbReference type="SAM" id="MobiDB-lite"/>
    </source>
</evidence>
<evidence type="ECO:0000259" key="17">
    <source>
        <dbReference type="Pfam" id="PF12810"/>
    </source>
</evidence>
<evidence type="ECO:0000256" key="1">
    <source>
        <dbReference type="ARBA" id="ARBA00004251"/>
    </source>
</evidence>
<dbReference type="EMBL" id="UINC01023548">
    <property type="protein sequence ID" value="SVA95420.1"/>
    <property type="molecule type" value="Genomic_DNA"/>
</dbReference>
<evidence type="ECO:0000256" key="9">
    <source>
        <dbReference type="ARBA" id="ARBA00022840"/>
    </source>
</evidence>
<evidence type="ECO:0000256" key="6">
    <source>
        <dbReference type="ARBA" id="ARBA00022729"/>
    </source>
</evidence>
<dbReference type="Pfam" id="PF12810">
    <property type="entry name" value="ALK_LTK_GRD"/>
    <property type="match status" value="1"/>
</dbReference>
<evidence type="ECO:0000256" key="13">
    <source>
        <dbReference type="ARBA" id="ARBA00023157"/>
    </source>
</evidence>
<evidence type="ECO:0000256" key="5">
    <source>
        <dbReference type="ARBA" id="ARBA00022692"/>
    </source>
</evidence>
<feature type="region of interest" description="Disordered" evidence="16">
    <location>
        <begin position="327"/>
        <end position="354"/>
    </location>
</feature>
<keyword evidence="5" id="KW-0812">Transmembrane</keyword>
<sequence length="361" mass="35091">VKKIVITAILFFSWELNAQVALPTFQGVQAASEVALYSFSSHTFTNSSATGNTGPTLANCKSSYDVTWENDTDLFNVQTQGIQEWTVPASGTYRITAKGASGGAYPSSSSNQGYPGAGATVVGDISLTLGTVLKIVVGQKPTSTTSSGGSGSAGGGASWVYTGSIGGNGLIVVAGGGGGTGHGQSSNNLAGNGKGGNDANTSNESTNGEYFGENQRRGRGSSGNLGTGYGGQKTAGVTTYNGGGGGAGWLGDGQDYTNYGRGGDRFVGGISEDGATMYGGFGGGGGSGGNGNAGGGGGGYTGGGAGMGFTAVTGGYGNSWGGGGGGGSYTSSSMSSVTMTEGDSGIDQGDVDNGSVIIARQ</sequence>
<evidence type="ECO:0000256" key="10">
    <source>
        <dbReference type="ARBA" id="ARBA00022989"/>
    </source>
</evidence>
<keyword evidence="11" id="KW-0472">Membrane</keyword>
<reference evidence="18" key="1">
    <citation type="submission" date="2018-05" db="EMBL/GenBank/DDBJ databases">
        <authorList>
            <person name="Lanie J.A."/>
            <person name="Ng W.-L."/>
            <person name="Kazmierczak K.M."/>
            <person name="Andrzejewski T.M."/>
            <person name="Davidsen T.M."/>
            <person name="Wayne K.J."/>
            <person name="Tettelin H."/>
            <person name="Glass J.I."/>
            <person name="Rusch D."/>
            <person name="Podicherti R."/>
            <person name="Tsui H.-C.T."/>
            <person name="Winkler M.E."/>
        </authorList>
    </citation>
    <scope>NUCLEOTIDE SEQUENCE</scope>
</reference>
<keyword evidence="4" id="KW-0808">Transferase</keyword>
<keyword evidence="8" id="KW-0418">Kinase</keyword>
<feature type="compositionally biased region" description="Polar residues" evidence="16">
    <location>
        <begin position="198"/>
        <end position="208"/>
    </location>
</feature>
<evidence type="ECO:0000313" key="18">
    <source>
        <dbReference type="EMBL" id="SVA95420.1"/>
    </source>
</evidence>
<evidence type="ECO:0000256" key="11">
    <source>
        <dbReference type="ARBA" id="ARBA00023136"/>
    </source>
</evidence>
<keyword evidence="15" id="KW-0325">Glycoprotein</keyword>
<evidence type="ECO:0000256" key="12">
    <source>
        <dbReference type="ARBA" id="ARBA00023137"/>
    </source>
</evidence>
<feature type="non-terminal residue" evidence="18">
    <location>
        <position position="1"/>
    </location>
</feature>